<dbReference type="EMBL" id="LAZR01044654">
    <property type="protein sequence ID" value="KKL04127.1"/>
    <property type="molecule type" value="Genomic_DNA"/>
</dbReference>
<comment type="caution">
    <text evidence="1">The sequence shown here is derived from an EMBL/GenBank/DDBJ whole genome shotgun (WGS) entry which is preliminary data.</text>
</comment>
<sequence length="268" mass="30443">MAIQELNKATTIGLTEVPDFIVQSMALDIANGKREETFVYYDKAPENFGYQFNHPQVASPLNAICTWAYRQGWTSEDKTTEVILKKIDGNGKETFNSIIWNHGNVKLGHGDSFIDIIRNKKGTLVNLINISPERVKSVWKGGRITRYEIYNGNKWIKKKITEIFHSMSKKMGDSTIGTGQIQSNKNVNDAMIEAFEDERIIKHRDKALGIVYYKTSNQGKITFANTQIEKAVKNGEMLGLPEDTAKIEPYPSKSSEDRQNWLQYVEGL</sequence>
<accession>A0A0F9AR60</accession>
<protein>
    <submittedName>
        <fullName evidence="1">Uncharacterized protein</fullName>
    </submittedName>
</protein>
<gene>
    <name evidence="1" type="ORF">LCGC14_2619170</name>
</gene>
<proteinExistence type="predicted"/>
<organism evidence="1">
    <name type="scientific">marine sediment metagenome</name>
    <dbReference type="NCBI Taxonomy" id="412755"/>
    <lineage>
        <taxon>unclassified sequences</taxon>
        <taxon>metagenomes</taxon>
        <taxon>ecological metagenomes</taxon>
    </lineage>
</organism>
<dbReference type="AlphaFoldDB" id="A0A0F9AR60"/>
<reference evidence="1" key="1">
    <citation type="journal article" date="2015" name="Nature">
        <title>Complex archaea that bridge the gap between prokaryotes and eukaryotes.</title>
        <authorList>
            <person name="Spang A."/>
            <person name="Saw J.H."/>
            <person name="Jorgensen S.L."/>
            <person name="Zaremba-Niedzwiedzka K."/>
            <person name="Martijn J."/>
            <person name="Lind A.E."/>
            <person name="van Eijk R."/>
            <person name="Schleper C."/>
            <person name="Guy L."/>
            <person name="Ettema T.J."/>
        </authorList>
    </citation>
    <scope>NUCLEOTIDE SEQUENCE</scope>
</reference>
<evidence type="ECO:0000313" key="1">
    <source>
        <dbReference type="EMBL" id="KKL04127.1"/>
    </source>
</evidence>
<name>A0A0F9AR60_9ZZZZ</name>
<feature type="non-terminal residue" evidence="1">
    <location>
        <position position="268"/>
    </location>
</feature>